<feature type="region of interest" description="Disordered" evidence="2">
    <location>
        <begin position="129"/>
        <end position="219"/>
    </location>
</feature>
<dbReference type="RefSeq" id="WP_366087286.1">
    <property type="nucleotide sequence ID" value="NZ_JBFASG010000006.1"/>
</dbReference>
<dbReference type="InterPro" id="IPR002938">
    <property type="entry name" value="FAD-bd"/>
</dbReference>
<keyword evidence="1" id="KW-0560">Oxidoreductase</keyword>
<evidence type="ECO:0000256" key="2">
    <source>
        <dbReference type="SAM" id="MobiDB-lite"/>
    </source>
</evidence>
<feature type="compositionally biased region" description="Basic and acidic residues" evidence="2">
    <location>
        <begin position="151"/>
        <end position="187"/>
    </location>
</feature>
<proteinExistence type="predicted"/>
<gene>
    <name evidence="4" type="ORF">AB0L03_08185</name>
</gene>
<dbReference type="Gene3D" id="3.50.50.60">
    <property type="entry name" value="FAD/NAD(P)-binding domain"/>
    <property type="match status" value="1"/>
</dbReference>
<evidence type="ECO:0000259" key="3">
    <source>
        <dbReference type="Pfam" id="PF01494"/>
    </source>
</evidence>
<name>A0ABV3IQP3_9ACTN</name>
<evidence type="ECO:0000256" key="1">
    <source>
        <dbReference type="ARBA" id="ARBA00023002"/>
    </source>
</evidence>
<dbReference type="PANTHER" id="PTHR43476">
    <property type="entry name" value="3-(3-HYDROXY-PHENYL)PROPIONATE/3-HYDROXYCINNAMIC ACID HYDROXYLASE"/>
    <property type="match status" value="1"/>
</dbReference>
<dbReference type="PRINTS" id="PR00420">
    <property type="entry name" value="RNGMNOXGNASE"/>
</dbReference>
<organism evidence="4 5">
    <name type="scientific">Streptomyces roseoverticillatus</name>
    <dbReference type="NCBI Taxonomy" id="66429"/>
    <lineage>
        <taxon>Bacteria</taxon>
        <taxon>Bacillati</taxon>
        <taxon>Actinomycetota</taxon>
        <taxon>Actinomycetes</taxon>
        <taxon>Kitasatosporales</taxon>
        <taxon>Streptomycetaceae</taxon>
        <taxon>Streptomyces</taxon>
    </lineage>
</organism>
<accession>A0ABV3IQP3</accession>
<dbReference type="Pfam" id="PF01494">
    <property type="entry name" value="FAD_binding_3"/>
    <property type="match status" value="1"/>
</dbReference>
<dbReference type="EMBL" id="JBFASG010000006">
    <property type="protein sequence ID" value="MEV4922819.1"/>
    <property type="molecule type" value="Genomic_DNA"/>
</dbReference>
<feature type="domain" description="FAD-binding" evidence="3">
    <location>
        <begin position="6"/>
        <end position="74"/>
    </location>
</feature>
<dbReference type="PANTHER" id="PTHR43476:SF5">
    <property type="entry name" value="FAD-DEPENDENT MONOOXYGENASE"/>
    <property type="match status" value="1"/>
</dbReference>
<dbReference type="InterPro" id="IPR036188">
    <property type="entry name" value="FAD/NAD-bd_sf"/>
</dbReference>
<dbReference type="GO" id="GO:0004497">
    <property type="term" value="F:monooxygenase activity"/>
    <property type="evidence" value="ECO:0007669"/>
    <property type="project" value="UniProtKB-KW"/>
</dbReference>
<sequence>MERLPRWYGNGVLCIGDAAHTMSPVGGVGVNLAIQDAVAAARILARPLREGTVRAHDLARVQKRRTLPTALLQQSQQGEHRLIRSGLDGTPRPGTLPLPMRLLRRVRPLRTATAFLGGIGIRPERAPALARAQSVPGRTGSAPGPHRVQRERHQLVGRRTEVDPRVGEPVGDHPVDRTADRERRDTEPPPAGPPGLITGPARDQSHQLNRTSPRHPGFQ</sequence>
<dbReference type="SUPFAM" id="SSF51905">
    <property type="entry name" value="FAD/NAD(P)-binding domain"/>
    <property type="match status" value="1"/>
</dbReference>
<comment type="caution">
    <text evidence="4">The sequence shown here is derived from an EMBL/GenBank/DDBJ whole genome shotgun (WGS) entry which is preliminary data.</text>
</comment>
<evidence type="ECO:0000313" key="5">
    <source>
        <dbReference type="Proteomes" id="UP001552479"/>
    </source>
</evidence>
<protein>
    <submittedName>
        <fullName evidence="4">FAD-dependent monooxygenase</fullName>
    </submittedName>
</protein>
<dbReference type="InterPro" id="IPR050631">
    <property type="entry name" value="PheA/TfdB_FAD_monoxygenase"/>
</dbReference>
<evidence type="ECO:0000313" key="4">
    <source>
        <dbReference type="EMBL" id="MEV4922819.1"/>
    </source>
</evidence>
<keyword evidence="5" id="KW-1185">Reference proteome</keyword>
<reference evidence="4 5" key="1">
    <citation type="submission" date="2024-06" db="EMBL/GenBank/DDBJ databases">
        <title>The Natural Products Discovery Center: Release of the First 8490 Sequenced Strains for Exploring Actinobacteria Biosynthetic Diversity.</title>
        <authorList>
            <person name="Kalkreuter E."/>
            <person name="Kautsar S.A."/>
            <person name="Yang D."/>
            <person name="Bader C.D."/>
            <person name="Teijaro C.N."/>
            <person name="Fluegel L."/>
            <person name="Davis C.M."/>
            <person name="Simpson J.R."/>
            <person name="Lauterbach L."/>
            <person name="Steele A.D."/>
            <person name="Gui C."/>
            <person name="Meng S."/>
            <person name="Li G."/>
            <person name="Viehrig K."/>
            <person name="Ye F."/>
            <person name="Su P."/>
            <person name="Kiefer A.F."/>
            <person name="Nichols A."/>
            <person name="Cepeda A.J."/>
            <person name="Yan W."/>
            <person name="Fan B."/>
            <person name="Jiang Y."/>
            <person name="Adhikari A."/>
            <person name="Zheng C.-J."/>
            <person name="Schuster L."/>
            <person name="Cowan T.M."/>
            <person name="Smanski M.J."/>
            <person name="Chevrette M.G."/>
            <person name="De Carvalho L.P.S."/>
            <person name="Shen B."/>
        </authorList>
    </citation>
    <scope>NUCLEOTIDE SEQUENCE [LARGE SCALE GENOMIC DNA]</scope>
    <source>
        <strain evidence="4 5">NPDC053791</strain>
    </source>
</reference>
<dbReference type="Proteomes" id="UP001552479">
    <property type="component" value="Unassembled WGS sequence"/>
</dbReference>
<keyword evidence="4" id="KW-0503">Monooxygenase</keyword>